<keyword evidence="3" id="KW-0227">DNA damage</keyword>
<protein>
    <submittedName>
        <fullName evidence="10">Putative RuvB domain containing protein</fullName>
    </submittedName>
</protein>
<keyword evidence="5" id="KW-0067">ATP-binding</keyword>
<keyword evidence="1" id="KW-0963">Cytoplasm</keyword>
<dbReference type="InterPro" id="IPR003593">
    <property type="entry name" value="AAA+_ATPase"/>
</dbReference>
<evidence type="ECO:0000313" key="11">
    <source>
        <dbReference type="EMBL" id="QJA86589.1"/>
    </source>
</evidence>
<evidence type="ECO:0000256" key="4">
    <source>
        <dbReference type="ARBA" id="ARBA00022801"/>
    </source>
</evidence>
<name>A0A6M3JFU3_9ZZZZ</name>
<keyword evidence="8" id="KW-0234">DNA repair</keyword>
<evidence type="ECO:0000256" key="5">
    <source>
        <dbReference type="ARBA" id="ARBA00022840"/>
    </source>
</evidence>
<dbReference type="InterPro" id="IPR036390">
    <property type="entry name" value="WH_DNA-bd_sf"/>
</dbReference>
<evidence type="ECO:0000256" key="1">
    <source>
        <dbReference type="ARBA" id="ARBA00022490"/>
    </source>
</evidence>
<dbReference type="SUPFAM" id="SSF52540">
    <property type="entry name" value="P-loop containing nucleoside triphosphate hydrolases"/>
    <property type="match status" value="1"/>
</dbReference>
<organism evidence="10">
    <name type="scientific">viral metagenome</name>
    <dbReference type="NCBI Taxonomy" id="1070528"/>
    <lineage>
        <taxon>unclassified sequences</taxon>
        <taxon>metagenomes</taxon>
        <taxon>organismal metagenomes</taxon>
    </lineage>
</organism>
<evidence type="ECO:0000313" key="10">
    <source>
        <dbReference type="EMBL" id="QJA68944.1"/>
    </source>
</evidence>
<dbReference type="GO" id="GO:0016787">
    <property type="term" value="F:hydrolase activity"/>
    <property type="evidence" value="ECO:0007669"/>
    <property type="project" value="UniProtKB-KW"/>
</dbReference>
<dbReference type="Gene3D" id="1.10.10.10">
    <property type="entry name" value="Winged helix-like DNA-binding domain superfamily/Winged helix DNA-binding domain"/>
    <property type="match status" value="1"/>
</dbReference>
<dbReference type="GO" id="GO:0003677">
    <property type="term" value="F:DNA binding"/>
    <property type="evidence" value="ECO:0007669"/>
    <property type="project" value="UniProtKB-KW"/>
</dbReference>
<evidence type="ECO:0000256" key="2">
    <source>
        <dbReference type="ARBA" id="ARBA00022741"/>
    </source>
</evidence>
<dbReference type="InterPro" id="IPR036388">
    <property type="entry name" value="WH-like_DNA-bd_sf"/>
</dbReference>
<reference evidence="10" key="1">
    <citation type="submission" date="2020-03" db="EMBL/GenBank/DDBJ databases">
        <title>The deep terrestrial virosphere.</title>
        <authorList>
            <person name="Holmfeldt K."/>
            <person name="Nilsson E."/>
            <person name="Simone D."/>
            <person name="Lopez-Fernandez M."/>
            <person name="Wu X."/>
            <person name="de Brujin I."/>
            <person name="Lundin D."/>
            <person name="Andersson A."/>
            <person name="Bertilsson S."/>
            <person name="Dopson M."/>
        </authorList>
    </citation>
    <scope>NUCLEOTIDE SEQUENCE</scope>
    <source>
        <strain evidence="10">MM415A05313</strain>
        <strain evidence="11">MM415B03161</strain>
    </source>
</reference>
<keyword evidence="2" id="KW-0547">Nucleotide-binding</keyword>
<dbReference type="GO" id="GO:0006310">
    <property type="term" value="P:DNA recombination"/>
    <property type="evidence" value="ECO:0007669"/>
    <property type="project" value="UniProtKB-KW"/>
</dbReference>
<dbReference type="GO" id="GO:0009378">
    <property type="term" value="F:four-way junction helicase activity"/>
    <property type="evidence" value="ECO:0007669"/>
    <property type="project" value="InterPro"/>
</dbReference>
<dbReference type="InterPro" id="IPR004605">
    <property type="entry name" value="DNA_helicase_Holl-junc_RuvB"/>
</dbReference>
<gene>
    <name evidence="10" type="ORF">MM415A05313_0009</name>
    <name evidence="11" type="ORF">MM415B03161_0007</name>
</gene>
<dbReference type="SMART" id="SM00382">
    <property type="entry name" value="AAA"/>
    <property type="match status" value="1"/>
</dbReference>
<evidence type="ECO:0000259" key="9">
    <source>
        <dbReference type="SMART" id="SM00382"/>
    </source>
</evidence>
<dbReference type="Gene3D" id="1.10.8.60">
    <property type="match status" value="1"/>
</dbReference>
<sequence length="297" mass="33176">MENILRPKSLSGIIGSKRIKQQLRKIIDAANIEQRNIPHMIFISSAGGLGKTTFALAIANELQVDILITNGGTISSLKDILPYLIRLKDHDILFIDEVHRMPMKICEFLYNALEDFFISPGKGSSVIPLRKFACITATTKECSLPQPFLSRFVYKFHLELYNSHDLSLIIKQSAQNLGLNMTDKAIINLAMRARGIPRNANNHLLWVRDYAVSKGLGIIKEENINEMMNMVGVEPNGMTVQDRKYIESLKKANRPVGLSTLVSMVGASRETVEQTIEPFLIGQLGLVQISTNGRILT</sequence>
<dbReference type="AlphaFoldDB" id="A0A6M3JFU3"/>
<evidence type="ECO:0000256" key="6">
    <source>
        <dbReference type="ARBA" id="ARBA00023125"/>
    </source>
</evidence>
<proteinExistence type="predicted"/>
<dbReference type="EMBL" id="MT142645">
    <property type="protein sequence ID" value="QJA86589.1"/>
    <property type="molecule type" value="Genomic_DNA"/>
</dbReference>
<evidence type="ECO:0000256" key="7">
    <source>
        <dbReference type="ARBA" id="ARBA00023172"/>
    </source>
</evidence>
<evidence type="ECO:0000256" key="8">
    <source>
        <dbReference type="ARBA" id="ARBA00023204"/>
    </source>
</evidence>
<dbReference type="GO" id="GO:0005524">
    <property type="term" value="F:ATP binding"/>
    <property type="evidence" value="ECO:0007669"/>
    <property type="project" value="UniProtKB-KW"/>
</dbReference>
<keyword evidence="7" id="KW-0233">DNA recombination</keyword>
<dbReference type="Pfam" id="PF05491">
    <property type="entry name" value="WHD_RuvB"/>
    <property type="match status" value="1"/>
</dbReference>
<dbReference type="InterPro" id="IPR008824">
    <property type="entry name" value="RuvB-like_N"/>
</dbReference>
<dbReference type="InterPro" id="IPR027417">
    <property type="entry name" value="P-loop_NTPase"/>
</dbReference>
<dbReference type="GO" id="GO:0006281">
    <property type="term" value="P:DNA repair"/>
    <property type="evidence" value="ECO:0007669"/>
    <property type="project" value="UniProtKB-KW"/>
</dbReference>
<feature type="domain" description="AAA+ ATPase" evidence="9">
    <location>
        <begin position="37"/>
        <end position="164"/>
    </location>
</feature>
<dbReference type="PANTHER" id="PTHR42848">
    <property type="match status" value="1"/>
</dbReference>
<evidence type="ECO:0000256" key="3">
    <source>
        <dbReference type="ARBA" id="ARBA00022763"/>
    </source>
</evidence>
<dbReference type="EMBL" id="MT141663">
    <property type="protein sequence ID" value="QJA68944.1"/>
    <property type="molecule type" value="Genomic_DNA"/>
</dbReference>
<dbReference type="InterPro" id="IPR008823">
    <property type="entry name" value="RuvB_wg_C"/>
</dbReference>
<accession>A0A6M3JFU3</accession>
<dbReference type="CDD" id="cd00009">
    <property type="entry name" value="AAA"/>
    <property type="match status" value="1"/>
</dbReference>
<dbReference type="PANTHER" id="PTHR42848:SF1">
    <property type="entry name" value="HOLLIDAY JUNCTION BRANCH MIGRATION COMPLEX SUBUNIT RUVB"/>
    <property type="match status" value="1"/>
</dbReference>
<dbReference type="Pfam" id="PF17864">
    <property type="entry name" value="AAA_lid_4"/>
    <property type="match status" value="1"/>
</dbReference>
<dbReference type="Pfam" id="PF05496">
    <property type="entry name" value="RuvB_N"/>
    <property type="match status" value="1"/>
</dbReference>
<keyword evidence="6" id="KW-0238">DNA-binding</keyword>
<dbReference type="InterPro" id="IPR041445">
    <property type="entry name" value="AAA_lid_4"/>
</dbReference>
<keyword evidence="4" id="KW-0378">Hydrolase</keyword>
<dbReference type="Gene3D" id="3.40.50.300">
    <property type="entry name" value="P-loop containing nucleotide triphosphate hydrolases"/>
    <property type="match status" value="1"/>
</dbReference>
<dbReference type="SUPFAM" id="SSF46785">
    <property type="entry name" value="Winged helix' DNA-binding domain"/>
    <property type="match status" value="1"/>
</dbReference>